<dbReference type="CDD" id="cd13690">
    <property type="entry name" value="PBP2_GluB"/>
    <property type="match status" value="1"/>
</dbReference>
<evidence type="ECO:0000256" key="1">
    <source>
        <dbReference type="ARBA" id="ARBA00010333"/>
    </source>
</evidence>
<evidence type="ECO:0000256" key="2">
    <source>
        <dbReference type="ARBA" id="ARBA00022448"/>
    </source>
</evidence>
<reference evidence="7" key="1">
    <citation type="journal article" date="2019" name="Int. J. Syst. Evol. Microbiol.">
        <title>The Global Catalogue of Microorganisms (GCM) 10K type strain sequencing project: providing services to taxonomists for standard genome sequencing and annotation.</title>
        <authorList>
            <consortium name="The Broad Institute Genomics Platform"/>
            <consortium name="The Broad Institute Genome Sequencing Center for Infectious Disease"/>
            <person name="Wu L."/>
            <person name="Ma J."/>
        </authorList>
    </citation>
    <scope>NUCLEOTIDE SEQUENCE [LARGE SCALE GENOMIC DNA]</scope>
    <source>
        <strain evidence="7">JCM 9377</strain>
    </source>
</reference>
<comment type="caution">
    <text evidence="6">The sequence shown here is derived from an EMBL/GenBank/DDBJ whole genome shotgun (WGS) entry which is preliminary data.</text>
</comment>
<keyword evidence="7" id="KW-1185">Reference proteome</keyword>
<evidence type="ECO:0000259" key="5">
    <source>
        <dbReference type="SMART" id="SM00062"/>
    </source>
</evidence>
<feature type="signal peptide" evidence="4">
    <location>
        <begin position="1"/>
        <end position="26"/>
    </location>
</feature>
<keyword evidence="2" id="KW-0813">Transport</keyword>
<gene>
    <name evidence="6" type="ORF">GCM10010468_07150</name>
</gene>
<comment type="similarity">
    <text evidence="1">Belongs to the bacterial solute-binding protein 3 family.</text>
</comment>
<dbReference type="SMART" id="SM00062">
    <property type="entry name" value="PBPb"/>
    <property type="match status" value="1"/>
</dbReference>
<dbReference type="SUPFAM" id="SSF53850">
    <property type="entry name" value="Periplasmic binding protein-like II"/>
    <property type="match status" value="1"/>
</dbReference>
<organism evidence="6 7">
    <name type="scientific">Actinocorallia longicatena</name>
    <dbReference type="NCBI Taxonomy" id="111803"/>
    <lineage>
        <taxon>Bacteria</taxon>
        <taxon>Bacillati</taxon>
        <taxon>Actinomycetota</taxon>
        <taxon>Actinomycetes</taxon>
        <taxon>Streptosporangiales</taxon>
        <taxon>Thermomonosporaceae</taxon>
        <taxon>Actinocorallia</taxon>
    </lineage>
</organism>
<dbReference type="PANTHER" id="PTHR30085:SF6">
    <property type="entry name" value="ABC TRANSPORTER GLUTAMINE-BINDING PROTEIN GLNH"/>
    <property type="match status" value="1"/>
</dbReference>
<dbReference type="PANTHER" id="PTHR30085">
    <property type="entry name" value="AMINO ACID ABC TRANSPORTER PERMEASE"/>
    <property type="match status" value="1"/>
</dbReference>
<dbReference type="InterPro" id="IPR051455">
    <property type="entry name" value="Bact_solute-bind_prot3"/>
</dbReference>
<dbReference type="Proteomes" id="UP001501237">
    <property type="component" value="Unassembled WGS sequence"/>
</dbReference>
<evidence type="ECO:0000256" key="3">
    <source>
        <dbReference type="ARBA" id="ARBA00022729"/>
    </source>
</evidence>
<evidence type="ECO:0000256" key="4">
    <source>
        <dbReference type="SAM" id="SignalP"/>
    </source>
</evidence>
<keyword evidence="3 4" id="KW-0732">Signal</keyword>
<evidence type="ECO:0000313" key="7">
    <source>
        <dbReference type="Proteomes" id="UP001501237"/>
    </source>
</evidence>
<dbReference type="EMBL" id="BAAAUV010000002">
    <property type="protein sequence ID" value="GAA3196503.1"/>
    <property type="molecule type" value="Genomic_DNA"/>
</dbReference>
<proteinExistence type="inferred from homology"/>
<dbReference type="Pfam" id="PF00497">
    <property type="entry name" value="SBP_bac_3"/>
    <property type="match status" value="1"/>
</dbReference>
<feature type="domain" description="Solute-binding protein family 3/N-terminal" evidence="5">
    <location>
        <begin position="38"/>
        <end position="260"/>
    </location>
</feature>
<dbReference type="Gene3D" id="3.40.190.10">
    <property type="entry name" value="Periplasmic binding protein-like II"/>
    <property type="match status" value="2"/>
</dbReference>
<accession>A0ABP6PZZ3</accession>
<name>A0ABP6PZZ3_9ACTN</name>
<dbReference type="InterPro" id="IPR001638">
    <property type="entry name" value="Solute-binding_3/MltF_N"/>
</dbReference>
<feature type="chain" id="PRO_5045477437" evidence="4">
    <location>
        <begin position="27"/>
        <end position="275"/>
    </location>
</feature>
<sequence>MRKTPSHRAGRALLAVALLLPFTGCAGEGPRSVKGKHTLRVGVKYDQPGIGMRRPDGTFEGFDVEVARYVATKLGAKDVEFVGLTSGQREDYLLHRKVDLVIATYSITAKRKTIVTYAGPYYVAHQDIMVRADDTSVSGLRDLKDKRLCQSQGSNSVLRVTEEHGIPATLVPAASYGECFTKLTAGQVDAVTTDDLILAGFALQQPKAVRLVNTKFTDEKWGIGLHRSDVRGCEEVNRAVTGMYQDGTAERLLKRWFGPTGVEVTTTVPQFEGCS</sequence>
<evidence type="ECO:0000313" key="6">
    <source>
        <dbReference type="EMBL" id="GAA3196503.1"/>
    </source>
</evidence>
<dbReference type="RefSeq" id="WP_344822052.1">
    <property type="nucleotide sequence ID" value="NZ_BAAAUV010000002.1"/>
</dbReference>
<protein>
    <submittedName>
        <fullName evidence="6">Glutamate ABC transporter substrate-binding protein</fullName>
    </submittedName>
</protein>